<dbReference type="InterPro" id="IPR027417">
    <property type="entry name" value="P-loop_NTPase"/>
</dbReference>
<dbReference type="GO" id="GO:0003724">
    <property type="term" value="F:RNA helicase activity"/>
    <property type="evidence" value="ECO:0007669"/>
    <property type="project" value="UniProtKB-EC"/>
</dbReference>
<dbReference type="Proteomes" id="UP000315403">
    <property type="component" value="Unassembled WGS sequence"/>
</dbReference>
<accession>A0A543Q1N6</accession>
<dbReference type="GO" id="GO:0005524">
    <property type="term" value="F:ATP binding"/>
    <property type="evidence" value="ECO:0007669"/>
    <property type="project" value="UniProtKB-KW"/>
</dbReference>
<evidence type="ECO:0000256" key="1">
    <source>
        <dbReference type="ARBA" id="ARBA00022741"/>
    </source>
</evidence>
<dbReference type="Gene3D" id="3.40.50.300">
    <property type="entry name" value="P-loop containing nucleotide triphosphate hydrolases"/>
    <property type="match status" value="2"/>
</dbReference>
<dbReference type="InterPro" id="IPR022192">
    <property type="entry name" value="SUV3_C"/>
</dbReference>
<sequence>MGSKSRRRKQRGQPKQGPTTSWNGAISIALAQLGFAAQSGVAKRVADALIQRGILAAEGPFIEKNIPLCDLIHTAWDMRLANKSHEPDQQYRMLLSHHPRSAQALERLQRDGRHRIDIKALLQEASMPSAPLSCKPPYPPIVGQQAFAPILNIAAGRHWDHLFPNPQLGARQLEAYLGPTNSGKTYQALQALKALKPGEHGVYLAPLRLLAIEVCEELRSQGVAVSLVTGEERDLDPQARVVCSTIEMLDSDQHYAVAVIDEMQMVADEQRGWAWTQALFELSADRLFVLGSPAVEPLLTAFAKITGDTLTVHHTKRFTQLAMTPQAISPKALKPGSIFVVFSRNSVIRWGEYFRQSGHSVAQIYGAMPPEVRREEARRFRAGEAAILVATDAVAMGLNLPAHTVVIGEGEKYNGRISAAVPKPLIRQIAGRAGRYGHHDVGHAAGADAAIHRQIQKALNKTDSAINFPTIFAAPTRTWIDRAMDAAPDIGVHDLLVAWQKTLKGSDWFTCMDLTETLDKAHILDTLAGSHRLSMAERLQILTAPVDVRAGQMQHFRRMVAAILEQRPHHSPACSGTRAQTEELESDYKHLSLYCWFHYRYPQFFPEIHRATAERERCVQQLIVQIRQGLKRHCRSCGKALPAQSAYGICERCYRSQRE</sequence>
<dbReference type="InterPro" id="IPR050699">
    <property type="entry name" value="RNA-DNA_Helicase"/>
</dbReference>
<evidence type="ECO:0000256" key="3">
    <source>
        <dbReference type="ARBA" id="ARBA00022806"/>
    </source>
</evidence>
<dbReference type="AlphaFoldDB" id="A0A543Q1N6"/>
<organism evidence="8 9">
    <name type="scientific">Acidithiobacillus thiooxidans ATCC 19377</name>
    <dbReference type="NCBI Taxonomy" id="637390"/>
    <lineage>
        <taxon>Bacteria</taxon>
        <taxon>Pseudomonadati</taxon>
        <taxon>Pseudomonadota</taxon>
        <taxon>Acidithiobacillia</taxon>
        <taxon>Acidithiobacillales</taxon>
        <taxon>Acidithiobacillaceae</taxon>
        <taxon>Acidithiobacillus</taxon>
    </lineage>
</organism>
<dbReference type="InterPro" id="IPR055206">
    <property type="entry name" value="DEXQc_SUV3"/>
</dbReference>
<dbReference type="PROSITE" id="PS51192">
    <property type="entry name" value="HELICASE_ATP_BIND_1"/>
    <property type="match status" value="1"/>
</dbReference>
<dbReference type="Pfam" id="PF00271">
    <property type="entry name" value="Helicase_C"/>
    <property type="match status" value="1"/>
</dbReference>
<feature type="compositionally biased region" description="Basic residues" evidence="5">
    <location>
        <begin position="1"/>
        <end position="12"/>
    </location>
</feature>
<dbReference type="SUPFAM" id="SSF52540">
    <property type="entry name" value="P-loop containing nucleoside triphosphate hydrolases"/>
    <property type="match status" value="1"/>
</dbReference>
<dbReference type="SMART" id="SM00487">
    <property type="entry name" value="DEXDc"/>
    <property type="match status" value="1"/>
</dbReference>
<evidence type="ECO:0000259" key="6">
    <source>
        <dbReference type="PROSITE" id="PS51192"/>
    </source>
</evidence>
<reference evidence="8 9" key="1">
    <citation type="submission" date="2019-03" db="EMBL/GenBank/DDBJ databases">
        <title>New insights into Acidothiobacillus thiooxidans sulfur metabolism through coupled gene expression, solution geochemistry, microscopy and spectroscopy analyses.</title>
        <authorList>
            <person name="Camacho D."/>
            <person name="Frazao R."/>
            <person name="Fouillen A."/>
            <person name="Nanci A."/>
            <person name="Lang B.F."/>
            <person name="Apte S.C."/>
            <person name="Baron C."/>
            <person name="Warren L.A."/>
        </authorList>
    </citation>
    <scope>NUCLEOTIDE SEQUENCE [LARGE SCALE GENOMIC DNA]</scope>
    <source>
        <strain evidence="8 9">ATCC 19377</strain>
    </source>
</reference>
<comment type="caution">
    <text evidence="8">The sequence shown here is derived from an EMBL/GenBank/DDBJ whole genome shotgun (WGS) entry which is preliminary data.</text>
</comment>
<dbReference type="PROSITE" id="PS51194">
    <property type="entry name" value="HELICASE_CTER"/>
    <property type="match status" value="1"/>
</dbReference>
<dbReference type="EC" id="3.6.4.13" evidence="8"/>
<name>A0A543Q1N6_ACITH</name>
<evidence type="ECO:0000256" key="4">
    <source>
        <dbReference type="ARBA" id="ARBA00022840"/>
    </source>
</evidence>
<dbReference type="PANTHER" id="PTHR12131:SF1">
    <property type="entry name" value="ATP-DEPENDENT RNA HELICASE SUPV3L1, MITOCHONDRIAL-RELATED"/>
    <property type="match status" value="1"/>
</dbReference>
<feature type="domain" description="Helicase ATP-binding" evidence="6">
    <location>
        <begin position="178"/>
        <end position="284"/>
    </location>
</feature>
<dbReference type="PANTHER" id="PTHR12131">
    <property type="entry name" value="ATP-DEPENDENT RNA AND DNA HELICASE"/>
    <property type="match status" value="1"/>
</dbReference>
<protein>
    <submittedName>
        <fullName evidence="8">ATP-dependent RNA helicase DeaD</fullName>
        <ecNumber evidence="8">3.6.4.13</ecNumber>
    </submittedName>
</protein>
<dbReference type="Gene3D" id="1.20.58.1080">
    <property type="match status" value="1"/>
</dbReference>
<keyword evidence="3 8" id="KW-0347">Helicase</keyword>
<dbReference type="RefSeq" id="WP_158627733.1">
    <property type="nucleotide sequence ID" value="NZ_SZUV01000001.1"/>
</dbReference>
<gene>
    <name evidence="8" type="primary">deaD_1</name>
    <name evidence="8" type="ORF">DLNHIDIE_00097</name>
</gene>
<keyword evidence="4" id="KW-0067">ATP-binding</keyword>
<evidence type="ECO:0000256" key="5">
    <source>
        <dbReference type="SAM" id="MobiDB-lite"/>
    </source>
</evidence>
<dbReference type="Pfam" id="PF22527">
    <property type="entry name" value="DEXQc_Suv3"/>
    <property type="match status" value="1"/>
</dbReference>
<proteinExistence type="predicted"/>
<evidence type="ECO:0000256" key="2">
    <source>
        <dbReference type="ARBA" id="ARBA00022801"/>
    </source>
</evidence>
<dbReference type="Pfam" id="PF12513">
    <property type="entry name" value="SUV3_C"/>
    <property type="match status" value="1"/>
</dbReference>
<dbReference type="GO" id="GO:0016787">
    <property type="term" value="F:hydrolase activity"/>
    <property type="evidence" value="ECO:0007669"/>
    <property type="project" value="UniProtKB-KW"/>
</dbReference>
<dbReference type="Gene3D" id="1.20.272.40">
    <property type="match status" value="1"/>
</dbReference>
<evidence type="ECO:0000313" key="9">
    <source>
        <dbReference type="Proteomes" id="UP000315403"/>
    </source>
</evidence>
<evidence type="ECO:0000259" key="7">
    <source>
        <dbReference type="PROSITE" id="PS51194"/>
    </source>
</evidence>
<dbReference type="InterPro" id="IPR001650">
    <property type="entry name" value="Helicase_C-like"/>
</dbReference>
<keyword evidence="2 8" id="KW-0378">Hydrolase</keyword>
<dbReference type="EMBL" id="SZUV01000001">
    <property type="protein sequence ID" value="TQN50244.1"/>
    <property type="molecule type" value="Genomic_DNA"/>
</dbReference>
<evidence type="ECO:0000313" key="8">
    <source>
        <dbReference type="EMBL" id="TQN50244.1"/>
    </source>
</evidence>
<dbReference type="InterPro" id="IPR014001">
    <property type="entry name" value="Helicase_ATP-bd"/>
</dbReference>
<feature type="region of interest" description="Disordered" evidence="5">
    <location>
        <begin position="1"/>
        <end position="21"/>
    </location>
</feature>
<feature type="domain" description="Helicase C-terminal" evidence="7">
    <location>
        <begin position="327"/>
        <end position="476"/>
    </location>
</feature>
<dbReference type="SMART" id="SM00490">
    <property type="entry name" value="HELICc"/>
    <property type="match status" value="1"/>
</dbReference>
<keyword evidence="1" id="KW-0547">Nucleotide-binding</keyword>